<reference evidence="5 6" key="1">
    <citation type="submission" date="2018-10" db="EMBL/GenBank/DDBJ databases">
        <title>Parasedimentitalea marina sp. nov., a psychrophilic bacterium isolated from deep seawater of the New Britain Trench.</title>
        <authorList>
            <person name="Cao J."/>
        </authorList>
    </citation>
    <scope>NUCLEOTIDE SEQUENCE [LARGE SCALE GENOMIC DNA]</scope>
    <source>
        <strain evidence="5 6">W43</strain>
    </source>
</reference>
<evidence type="ECO:0000313" key="6">
    <source>
        <dbReference type="Proteomes" id="UP000283063"/>
    </source>
</evidence>
<feature type="domain" description="HTH asnC-type" evidence="4">
    <location>
        <begin position="1"/>
        <end position="54"/>
    </location>
</feature>
<evidence type="ECO:0000256" key="1">
    <source>
        <dbReference type="ARBA" id="ARBA00023015"/>
    </source>
</evidence>
<dbReference type="SUPFAM" id="SSF46785">
    <property type="entry name" value="Winged helix' DNA-binding domain"/>
    <property type="match status" value="1"/>
</dbReference>
<dbReference type="Gene3D" id="3.30.70.920">
    <property type="match status" value="1"/>
</dbReference>
<dbReference type="PRINTS" id="PR00033">
    <property type="entry name" value="HTHASNC"/>
</dbReference>
<proteinExistence type="predicted"/>
<dbReference type="Pfam" id="PF01037">
    <property type="entry name" value="AsnC_trans_reg"/>
    <property type="match status" value="1"/>
</dbReference>
<dbReference type="InterPro" id="IPR036390">
    <property type="entry name" value="WH_DNA-bd_sf"/>
</dbReference>
<dbReference type="AlphaFoldDB" id="A0A3T0N830"/>
<dbReference type="GO" id="GO:0043565">
    <property type="term" value="F:sequence-specific DNA binding"/>
    <property type="evidence" value="ECO:0007669"/>
    <property type="project" value="InterPro"/>
</dbReference>
<dbReference type="Gene3D" id="1.10.10.10">
    <property type="entry name" value="Winged helix-like DNA-binding domain superfamily/Winged helix DNA-binding domain"/>
    <property type="match status" value="1"/>
</dbReference>
<keyword evidence="3" id="KW-0804">Transcription</keyword>
<dbReference type="GO" id="GO:0043200">
    <property type="term" value="P:response to amino acid"/>
    <property type="evidence" value="ECO:0007669"/>
    <property type="project" value="TreeGrafter"/>
</dbReference>
<name>A0A3T0N830_9RHOB</name>
<dbReference type="RefSeq" id="WP_127750777.1">
    <property type="nucleotide sequence ID" value="NZ_CP033219.1"/>
</dbReference>
<dbReference type="InterPro" id="IPR000485">
    <property type="entry name" value="AsnC-type_HTH_dom"/>
</dbReference>
<dbReference type="InterPro" id="IPR036388">
    <property type="entry name" value="WH-like_DNA-bd_sf"/>
</dbReference>
<sequence length="141" mass="15945">MSKLIDEKILAELRQNSRIPVTTLANRVGRSRTAVQARINRLQQDGRIQRYTIDEPGRTKDSDVGAMVLISVTVRSKSQDLLSHLRGLPQVIGCFGIAGDFDFALLLSRMENAELQKLLEQIYLLDGVRKTETTLALYREF</sequence>
<dbReference type="EMBL" id="CP033219">
    <property type="protein sequence ID" value="AZV80190.1"/>
    <property type="molecule type" value="Genomic_DNA"/>
</dbReference>
<keyword evidence="2" id="KW-0238">DNA-binding</keyword>
<dbReference type="GO" id="GO:0005829">
    <property type="term" value="C:cytosol"/>
    <property type="evidence" value="ECO:0007669"/>
    <property type="project" value="TreeGrafter"/>
</dbReference>
<dbReference type="SUPFAM" id="SSF54909">
    <property type="entry name" value="Dimeric alpha+beta barrel"/>
    <property type="match status" value="1"/>
</dbReference>
<dbReference type="PANTHER" id="PTHR30154">
    <property type="entry name" value="LEUCINE-RESPONSIVE REGULATORY PROTEIN"/>
    <property type="match status" value="1"/>
</dbReference>
<evidence type="ECO:0000256" key="3">
    <source>
        <dbReference type="ARBA" id="ARBA00023163"/>
    </source>
</evidence>
<evidence type="ECO:0000256" key="2">
    <source>
        <dbReference type="ARBA" id="ARBA00023125"/>
    </source>
</evidence>
<dbReference type="InterPro" id="IPR019888">
    <property type="entry name" value="Tscrpt_reg_AsnC-like"/>
</dbReference>
<dbReference type="PANTHER" id="PTHR30154:SF34">
    <property type="entry name" value="TRANSCRIPTIONAL REGULATOR AZLB"/>
    <property type="match status" value="1"/>
</dbReference>
<protein>
    <submittedName>
        <fullName evidence="5">Lrp/AsnC family transcriptional regulator</fullName>
    </submittedName>
</protein>
<dbReference type="InterPro" id="IPR011008">
    <property type="entry name" value="Dimeric_a/b-barrel"/>
</dbReference>
<dbReference type="Proteomes" id="UP000283063">
    <property type="component" value="Chromosome"/>
</dbReference>
<keyword evidence="1" id="KW-0805">Transcription regulation</keyword>
<organism evidence="5 6">
    <name type="scientific">Parasedimentitalea marina</name>
    <dbReference type="NCBI Taxonomy" id="2483033"/>
    <lineage>
        <taxon>Bacteria</taxon>
        <taxon>Pseudomonadati</taxon>
        <taxon>Pseudomonadota</taxon>
        <taxon>Alphaproteobacteria</taxon>
        <taxon>Rhodobacterales</taxon>
        <taxon>Paracoccaceae</taxon>
        <taxon>Parasedimentitalea</taxon>
    </lineage>
</organism>
<evidence type="ECO:0000259" key="4">
    <source>
        <dbReference type="PROSITE" id="PS50956"/>
    </source>
</evidence>
<dbReference type="OrthoDB" id="9809462at2"/>
<dbReference type="InterPro" id="IPR019887">
    <property type="entry name" value="Tscrpt_reg_AsnC/Lrp_C"/>
</dbReference>
<keyword evidence="6" id="KW-1185">Reference proteome</keyword>
<dbReference type="SMART" id="SM00344">
    <property type="entry name" value="HTH_ASNC"/>
    <property type="match status" value="1"/>
</dbReference>
<evidence type="ECO:0000313" key="5">
    <source>
        <dbReference type="EMBL" id="AZV80190.1"/>
    </source>
</evidence>
<dbReference type="PROSITE" id="PS50956">
    <property type="entry name" value="HTH_ASNC_2"/>
    <property type="match status" value="1"/>
</dbReference>
<gene>
    <name evidence="5" type="ORF">EBB79_21365</name>
</gene>
<dbReference type="KEGG" id="sedi:EBB79_21365"/>
<accession>A0A3T0N830</accession>
<dbReference type="Pfam" id="PF13404">
    <property type="entry name" value="HTH_AsnC-type"/>
    <property type="match status" value="1"/>
</dbReference>